<name>A0A914PYK2_9BILA</name>
<reference evidence="2" key="1">
    <citation type="submission" date="2022-11" db="UniProtKB">
        <authorList>
            <consortium name="WormBaseParasite"/>
        </authorList>
    </citation>
    <scope>IDENTIFICATION</scope>
</reference>
<organism evidence="1 2">
    <name type="scientific">Panagrolaimus davidi</name>
    <dbReference type="NCBI Taxonomy" id="227884"/>
    <lineage>
        <taxon>Eukaryota</taxon>
        <taxon>Metazoa</taxon>
        <taxon>Ecdysozoa</taxon>
        <taxon>Nematoda</taxon>
        <taxon>Chromadorea</taxon>
        <taxon>Rhabditida</taxon>
        <taxon>Tylenchina</taxon>
        <taxon>Panagrolaimomorpha</taxon>
        <taxon>Panagrolaimoidea</taxon>
        <taxon>Panagrolaimidae</taxon>
        <taxon>Panagrolaimus</taxon>
    </lineage>
</organism>
<sequence>MSIDNADVESKYSNLVNSLYQYLNESIKDFASLKPEILNILKTHRPIRVVDYQFGISKSLKGKSQLVVHELNQRSIVREYFKYGNNGWYCCECNRTETSSQTDEKLIGDLLIKHGIVFVKIEHDCKPRQFSFVQQIQKFYKEKKINEAISLQKSVLGSEDSSVPLIQNAAGKRGKTPGSSKDEKTKQLIDEITLNLREGRRLIIFEWKGRERVRVYSNRNCDNGLWDCCECFRLYRRKATTEIHCSILLNGIVYVPYSHECPPRDYKLVMIYQKFLEEGDVVKARAMAAAISFAYGQDLSSKLNKSALDNTVMDEVGSSSHQLNVVNEGEQKIPTSSIFAFEKPSDTKLEEICTKLNIEFRNKAIKIWENITFNQIDTVAEPTNIETYYFQTENFYEILSKLFTGKSKQQEQIKSTIIDAMREKMVSSGEISTKKFNKLYLNTVTDEHFAFIAKFLSCRILIFDGEEGIRKYGKWKRPESKRLTLILAFYDGVYSIVLSF</sequence>
<evidence type="ECO:0000313" key="1">
    <source>
        <dbReference type="Proteomes" id="UP000887578"/>
    </source>
</evidence>
<dbReference type="Proteomes" id="UP000887578">
    <property type="component" value="Unplaced"/>
</dbReference>
<dbReference type="WBParaSite" id="PDA_v2.g21545.t1">
    <property type="protein sequence ID" value="PDA_v2.g21545.t1"/>
    <property type="gene ID" value="PDA_v2.g21545"/>
</dbReference>
<proteinExistence type="predicted"/>
<evidence type="ECO:0000313" key="2">
    <source>
        <dbReference type="WBParaSite" id="PDA_v2.g21545.t1"/>
    </source>
</evidence>
<keyword evidence="1" id="KW-1185">Reference proteome</keyword>
<protein>
    <submittedName>
        <fullName evidence="2">Uncharacterized protein</fullName>
    </submittedName>
</protein>
<accession>A0A914PYK2</accession>
<dbReference type="AlphaFoldDB" id="A0A914PYK2"/>